<dbReference type="SUPFAM" id="SSF56281">
    <property type="entry name" value="Metallo-hydrolase/oxidoreductase"/>
    <property type="match status" value="1"/>
</dbReference>
<gene>
    <name evidence="2" type="ORF">G4Z02_09350</name>
</gene>
<dbReference type="CDD" id="cd07713">
    <property type="entry name" value="DHPS-like_MBL-fold"/>
    <property type="match status" value="1"/>
</dbReference>
<reference evidence="2 3" key="1">
    <citation type="submission" date="2020-02" db="EMBL/GenBank/DDBJ databases">
        <authorList>
            <person name="Zheng R.K."/>
            <person name="Sun C.M."/>
        </authorList>
    </citation>
    <scope>NUCLEOTIDE SEQUENCE [LARGE SCALE GENOMIC DNA]</scope>
    <source>
        <strain evidence="3">zrk13</strain>
    </source>
</reference>
<dbReference type="RefSeq" id="WP_258877757.1">
    <property type="nucleotide sequence ID" value="NZ_CP048914.1"/>
</dbReference>
<dbReference type="SMART" id="SM00849">
    <property type="entry name" value="Lactamase_B"/>
    <property type="match status" value="1"/>
</dbReference>
<dbReference type="InterPro" id="IPR041712">
    <property type="entry name" value="DHPS-like_MBL-fold"/>
</dbReference>
<keyword evidence="2" id="KW-0378">Hydrolase</keyword>
<protein>
    <submittedName>
        <fullName evidence="2">MBL fold metallo-hydrolase</fullName>
    </submittedName>
</protein>
<feature type="domain" description="Metallo-beta-lactamase" evidence="1">
    <location>
        <begin position="20"/>
        <end position="203"/>
    </location>
</feature>
<evidence type="ECO:0000259" key="1">
    <source>
        <dbReference type="SMART" id="SM00849"/>
    </source>
</evidence>
<name>A0A7L7KT71_9MOLU</name>
<dbReference type="PANTHER" id="PTHR13754:SF13">
    <property type="entry name" value="METALLO-BETA-LACTAMASE SUPERFAMILY PROTEIN (AFU_ORTHOLOGUE AFUA_3G07630)"/>
    <property type="match status" value="1"/>
</dbReference>
<dbReference type="AlphaFoldDB" id="A0A7L7KT71"/>
<dbReference type="KEGG" id="xcl:G4Z02_09350"/>
<dbReference type="Pfam" id="PF00753">
    <property type="entry name" value="Lactamase_B"/>
    <property type="match status" value="1"/>
</dbReference>
<sequence length="272" mass="31803">MQVVTLLENESEQKNLKPAHGLSLYIETYKHNILFDVGPNNYFIRNAKQLGVNLEEIDILVISHGHFDHGSGLQKFLKINKKAIIYVSKYAFDDHVKQKTNGYENIGIKQPKQLDRFVFVEEDVFIDEEITIYAKVPFVESMIKDDKLKFYYNGRFIDENFAHEIYLVVQEEENTVLFSGCSHKGIENIIDTLETEHAISFTHIIGGYHFSHYDSFDFKQTDYLTQLGHKFEQRQESKFYSCHCTGKDAYQQLKMIMRDKIQHIKTGDVIII</sequence>
<dbReference type="InterPro" id="IPR001279">
    <property type="entry name" value="Metallo-B-lactamas"/>
</dbReference>
<dbReference type="GO" id="GO:0016740">
    <property type="term" value="F:transferase activity"/>
    <property type="evidence" value="ECO:0007669"/>
    <property type="project" value="TreeGrafter"/>
</dbReference>
<dbReference type="Proteomes" id="UP000514720">
    <property type="component" value="Chromosome"/>
</dbReference>
<evidence type="ECO:0000313" key="3">
    <source>
        <dbReference type="Proteomes" id="UP000514720"/>
    </source>
</evidence>
<dbReference type="PANTHER" id="PTHR13754">
    <property type="entry name" value="METALLO-BETA-LACTAMASE SUPERFAMILY PROTEIN"/>
    <property type="match status" value="1"/>
</dbReference>
<dbReference type="InterPro" id="IPR052926">
    <property type="entry name" value="Metallo-beta-lactamase_dom"/>
</dbReference>
<dbReference type="Gene3D" id="3.60.15.10">
    <property type="entry name" value="Ribonuclease Z/Hydroxyacylglutathione hydrolase-like"/>
    <property type="match status" value="1"/>
</dbReference>
<dbReference type="GO" id="GO:0016787">
    <property type="term" value="F:hydrolase activity"/>
    <property type="evidence" value="ECO:0007669"/>
    <property type="project" value="UniProtKB-KW"/>
</dbReference>
<organism evidence="2 3">
    <name type="scientific">Candidatus Xianfuyuplasma coldseepsis</name>
    <dbReference type="NCBI Taxonomy" id="2782163"/>
    <lineage>
        <taxon>Bacteria</taxon>
        <taxon>Bacillati</taxon>
        <taxon>Mycoplasmatota</taxon>
        <taxon>Mollicutes</taxon>
        <taxon>Candidatus Izemoplasmatales</taxon>
        <taxon>Candidatus Izemoplasmataceae</taxon>
        <taxon>Candidatus Xianfuyuplasma</taxon>
    </lineage>
</organism>
<evidence type="ECO:0000313" key="2">
    <source>
        <dbReference type="EMBL" id="QMS85943.1"/>
    </source>
</evidence>
<dbReference type="EMBL" id="CP048914">
    <property type="protein sequence ID" value="QMS85943.1"/>
    <property type="molecule type" value="Genomic_DNA"/>
</dbReference>
<proteinExistence type="predicted"/>
<dbReference type="InterPro" id="IPR036866">
    <property type="entry name" value="RibonucZ/Hydroxyglut_hydro"/>
</dbReference>
<keyword evidence="3" id="KW-1185">Reference proteome</keyword>
<accession>A0A7L7KT71</accession>